<reference evidence="2 3" key="1">
    <citation type="journal article" date="2014" name="Science">
        <title>Plant genetics. Early allopolyploid evolution in the post-Neolithic Brassica napus oilseed genome.</title>
        <authorList>
            <person name="Chalhoub B."/>
            <person name="Denoeud F."/>
            <person name="Liu S."/>
            <person name="Parkin I.A."/>
            <person name="Tang H."/>
            <person name="Wang X."/>
            <person name="Chiquet J."/>
            <person name="Belcram H."/>
            <person name="Tong C."/>
            <person name="Samans B."/>
            <person name="Correa M."/>
            <person name="Da Silva C."/>
            <person name="Just J."/>
            <person name="Falentin C."/>
            <person name="Koh C.S."/>
            <person name="Le Clainche I."/>
            <person name="Bernard M."/>
            <person name="Bento P."/>
            <person name="Noel B."/>
            <person name="Labadie K."/>
            <person name="Alberti A."/>
            <person name="Charles M."/>
            <person name="Arnaud D."/>
            <person name="Guo H."/>
            <person name="Daviaud C."/>
            <person name="Alamery S."/>
            <person name="Jabbari K."/>
            <person name="Zhao M."/>
            <person name="Edger P.P."/>
            <person name="Chelaifa H."/>
            <person name="Tack D."/>
            <person name="Lassalle G."/>
            <person name="Mestiri I."/>
            <person name="Schnel N."/>
            <person name="Le Paslier M.C."/>
            <person name="Fan G."/>
            <person name="Renault V."/>
            <person name="Bayer P.E."/>
            <person name="Golicz A.A."/>
            <person name="Manoli S."/>
            <person name="Lee T.H."/>
            <person name="Thi V.H."/>
            <person name="Chalabi S."/>
            <person name="Hu Q."/>
            <person name="Fan C."/>
            <person name="Tollenaere R."/>
            <person name="Lu Y."/>
            <person name="Battail C."/>
            <person name="Shen J."/>
            <person name="Sidebottom C.H."/>
            <person name="Wang X."/>
            <person name="Canaguier A."/>
            <person name="Chauveau A."/>
            <person name="Berard A."/>
            <person name="Deniot G."/>
            <person name="Guan M."/>
            <person name="Liu Z."/>
            <person name="Sun F."/>
            <person name="Lim Y.P."/>
            <person name="Lyons E."/>
            <person name="Town C.D."/>
            <person name="Bancroft I."/>
            <person name="Wang X."/>
            <person name="Meng J."/>
            <person name="Ma J."/>
            <person name="Pires J.C."/>
            <person name="King G.J."/>
            <person name="Brunel D."/>
            <person name="Delourme R."/>
            <person name="Renard M."/>
            <person name="Aury J.M."/>
            <person name="Adams K.L."/>
            <person name="Batley J."/>
            <person name="Snowdon R.J."/>
            <person name="Tost J."/>
            <person name="Edwards D."/>
            <person name="Zhou Y."/>
            <person name="Hua W."/>
            <person name="Sharpe A.G."/>
            <person name="Paterson A.H."/>
            <person name="Guan C."/>
            <person name="Wincker P."/>
        </authorList>
    </citation>
    <scope>NUCLEOTIDE SEQUENCE [LARGE SCALE GENOMIC DNA]</scope>
    <source>
        <strain evidence="3">cv. Darmor-bzh</strain>
    </source>
</reference>
<reference evidence="2" key="2">
    <citation type="submission" date="2014-06" db="EMBL/GenBank/DDBJ databases">
        <authorList>
            <person name="Genoscope - CEA"/>
        </authorList>
    </citation>
    <scope>NUCLEOTIDE SEQUENCE</scope>
</reference>
<accession>A0A078FFC6</accession>
<evidence type="ECO:0000313" key="2">
    <source>
        <dbReference type="EMBL" id="CDY11976.1"/>
    </source>
</evidence>
<dbReference type="AlphaFoldDB" id="A0A078FFC6"/>
<organism evidence="2 3">
    <name type="scientific">Brassica napus</name>
    <name type="common">Rape</name>
    <dbReference type="NCBI Taxonomy" id="3708"/>
    <lineage>
        <taxon>Eukaryota</taxon>
        <taxon>Viridiplantae</taxon>
        <taxon>Streptophyta</taxon>
        <taxon>Embryophyta</taxon>
        <taxon>Tracheophyta</taxon>
        <taxon>Spermatophyta</taxon>
        <taxon>Magnoliopsida</taxon>
        <taxon>eudicotyledons</taxon>
        <taxon>Gunneridae</taxon>
        <taxon>Pentapetalae</taxon>
        <taxon>rosids</taxon>
        <taxon>malvids</taxon>
        <taxon>Brassicales</taxon>
        <taxon>Brassicaceae</taxon>
        <taxon>Brassiceae</taxon>
        <taxon>Brassica</taxon>
    </lineage>
</organism>
<dbReference type="Proteomes" id="UP000028999">
    <property type="component" value="Unassembled WGS sequence"/>
</dbReference>
<sequence>MIVFAFVRIKNIDNGHGEAERLVKLLQICLIHILDASANQFHKLKYLNLCYYAEHDK</sequence>
<dbReference type="Proteomes" id="UP001295469">
    <property type="component" value="Chromosome C03"/>
</dbReference>
<name>A0A078FFC6_BRANA</name>
<gene>
    <name evidence="2" type="primary">BnaC03g14020D</name>
    <name evidence="1" type="ORF">DARMORV10_C03P16230.1</name>
    <name evidence="2" type="ORF">GSBRNA2T00060826001</name>
</gene>
<proteinExistence type="predicted"/>
<protein>
    <submittedName>
        <fullName evidence="1">(rape) hypothetical protein</fullName>
    </submittedName>
    <submittedName>
        <fullName evidence="2">BnaC03g14020D protein</fullName>
    </submittedName>
</protein>
<reference evidence="1" key="3">
    <citation type="submission" date="2021-01" db="EMBL/GenBank/DDBJ databases">
        <authorList>
            <consortium name="Genoscope - CEA"/>
            <person name="William W."/>
        </authorList>
    </citation>
    <scope>NUCLEOTIDE SEQUENCE</scope>
</reference>
<keyword evidence="3" id="KW-1185">Reference proteome</keyword>
<evidence type="ECO:0000313" key="3">
    <source>
        <dbReference type="Proteomes" id="UP000028999"/>
    </source>
</evidence>
<dbReference type="PaxDb" id="3708-A0A078FFC6"/>
<dbReference type="EMBL" id="HG994367">
    <property type="protein sequence ID" value="CAF1698894.1"/>
    <property type="molecule type" value="Genomic_DNA"/>
</dbReference>
<dbReference type="Gramene" id="CDY11976">
    <property type="protein sequence ID" value="CDY11976"/>
    <property type="gene ID" value="GSBRNA2T00060826001"/>
</dbReference>
<evidence type="ECO:0000313" key="1">
    <source>
        <dbReference type="EMBL" id="CAF1698894.1"/>
    </source>
</evidence>
<dbReference type="EMBL" id="LK032015">
    <property type="protein sequence ID" value="CDY11976.1"/>
    <property type="molecule type" value="Genomic_DNA"/>
</dbReference>